<accession>X0KJD7</accession>
<gene>
    <name evidence="8" type="ORF">FOTG_17798</name>
</gene>
<sequence length="295" mass="33515">MATVHLAYQQDPLGHDMQAYDTYAPTPDLYFMRKDPLGMNTYGALPQSHWGQSLSPEDASFAEFANMTAPDVFAQEPRYNYTYDPETSTQWDSPATSTHSYSVPSPATDPTSLDIPVGDTESCRSSSSTESDKRKRKRSTTKPVATMPTRHTSTKAIKQATHEKPKVRGNIAKPASQPTEEPSPQSDDELYQYSKNMKKRNRVASNKFRVKKREDAKKLRADEENMEQTNRKLLSSVSDLTQQVYELKMKLLQHTDCDCRLIQEYIANEANRYIYDLGGNKKQQTTAPRPPRHLP</sequence>
<comment type="similarity">
    <text evidence="1">Belongs to the bZIP family. Jun subfamily.</text>
</comment>
<organism evidence="8">
    <name type="scientific">Fusarium oxysporum f. sp. vasinfectum 25433</name>
    <dbReference type="NCBI Taxonomy" id="1089449"/>
    <lineage>
        <taxon>Eukaryota</taxon>
        <taxon>Fungi</taxon>
        <taxon>Dikarya</taxon>
        <taxon>Ascomycota</taxon>
        <taxon>Pezizomycotina</taxon>
        <taxon>Sordariomycetes</taxon>
        <taxon>Hypocreomycetidae</taxon>
        <taxon>Hypocreales</taxon>
        <taxon>Nectriaceae</taxon>
        <taxon>Fusarium</taxon>
        <taxon>Fusarium oxysporum species complex</taxon>
    </lineage>
</organism>
<dbReference type="CDD" id="cd14687">
    <property type="entry name" value="bZIP_ATF2"/>
    <property type="match status" value="1"/>
</dbReference>
<evidence type="ECO:0000256" key="2">
    <source>
        <dbReference type="ARBA" id="ARBA00023015"/>
    </source>
</evidence>
<dbReference type="GO" id="GO:0005667">
    <property type="term" value="C:transcription regulator complex"/>
    <property type="evidence" value="ECO:0007669"/>
    <property type="project" value="TreeGrafter"/>
</dbReference>
<feature type="compositionally biased region" description="Polar residues" evidence="6">
    <location>
        <begin position="85"/>
        <end position="111"/>
    </location>
</feature>
<dbReference type="PROSITE" id="PS00036">
    <property type="entry name" value="BZIP_BASIC"/>
    <property type="match status" value="1"/>
</dbReference>
<reference evidence="8" key="1">
    <citation type="submission" date="2011-11" db="EMBL/GenBank/DDBJ databases">
        <title>The Genome Sequence of Fusarium oxysporum Cotton.</title>
        <authorList>
            <consortium name="The Broad Institute Genome Sequencing Platform"/>
            <person name="Ma L.-J."/>
            <person name="Gale L.R."/>
            <person name="Schwartz D.C."/>
            <person name="Zhou S."/>
            <person name="Corby-Kistler H."/>
            <person name="Young S.K."/>
            <person name="Zeng Q."/>
            <person name="Gargeya S."/>
            <person name="Fitzgerald M."/>
            <person name="Haas B."/>
            <person name="Abouelleil A."/>
            <person name="Alvarado L."/>
            <person name="Arachchi H.M."/>
            <person name="Berlin A."/>
            <person name="Brown A."/>
            <person name="Chapman S.B."/>
            <person name="Chen Z."/>
            <person name="Dunbar C."/>
            <person name="Freedman E."/>
            <person name="Gearin G."/>
            <person name="Goldberg J."/>
            <person name="Griggs A."/>
            <person name="Gujja S."/>
            <person name="Heiman D."/>
            <person name="Howarth C."/>
            <person name="Larson L."/>
            <person name="Lui A."/>
            <person name="MacDonald P.J.P."/>
            <person name="Montmayeur A."/>
            <person name="Murphy C."/>
            <person name="Neiman D."/>
            <person name="Pearson M."/>
            <person name="Priest M."/>
            <person name="Roberts A."/>
            <person name="Saif S."/>
            <person name="Shea T."/>
            <person name="Shenoy N."/>
            <person name="Sisk P."/>
            <person name="Stolte C."/>
            <person name="Sykes S."/>
            <person name="Wortman J."/>
            <person name="Nusbaum C."/>
            <person name="Birren B."/>
        </authorList>
    </citation>
    <scope>NUCLEOTIDE SEQUENCE [LARGE SCALE GENOMIC DNA]</scope>
    <source>
        <strain evidence="8">25433</strain>
    </source>
</reference>
<evidence type="ECO:0000256" key="5">
    <source>
        <dbReference type="SAM" id="Coils"/>
    </source>
</evidence>
<dbReference type="Gene3D" id="1.20.5.170">
    <property type="match status" value="1"/>
</dbReference>
<evidence type="ECO:0000259" key="7">
    <source>
        <dbReference type="PROSITE" id="PS50217"/>
    </source>
</evidence>
<keyword evidence="2" id="KW-0805">Transcription regulation</keyword>
<dbReference type="HOGENOM" id="CLU_058862_0_0_1"/>
<dbReference type="GO" id="GO:0000981">
    <property type="term" value="F:DNA-binding transcription factor activity, RNA polymerase II-specific"/>
    <property type="evidence" value="ECO:0007669"/>
    <property type="project" value="TreeGrafter"/>
</dbReference>
<feature type="compositionally biased region" description="Low complexity" evidence="6">
    <location>
        <begin position="119"/>
        <end position="129"/>
    </location>
</feature>
<dbReference type="GO" id="GO:0000978">
    <property type="term" value="F:RNA polymerase II cis-regulatory region sequence-specific DNA binding"/>
    <property type="evidence" value="ECO:0007669"/>
    <property type="project" value="TreeGrafter"/>
</dbReference>
<dbReference type="PANTHER" id="PTHR11462:SF35">
    <property type="entry name" value="TRANSCRIPTION FACTOR JRA"/>
    <property type="match status" value="1"/>
</dbReference>
<dbReference type="PRINTS" id="PR00043">
    <property type="entry name" value="LEUZIPPRJUN"/>
</dbReference>
<evidence type="ECO:0000256" key="3">
    <source>
        <dbReference type="ARBA" id="ARBA00023125"/>
    </source>
</evidence>
<keyword evidence="5" id="KW-0175">Coiled coil</keyword>
<evidence type="ECO:0000313" key="8">
    <source>
        <dbReference type="EMBL" id="EXM13759.1"/>
    </source>
</evidence>
<proteinExistence type="inferred from homology"/>
<evidence type="ECO:0000256" key="6">
    <source>
        <dbReference type="SAM" id="MobiDB-lite"/>
    </source>
</evidence>
<dbReference type="GO" id="GO:0051726">
    <property type="term" value="P:regulation of cell cycle"/>
    <property type="evidence" value="ECO:0007669"/>
    <property type="project" value="TreeGrafter"/>
</dbReference>
<dbReference type="Proteomes" id="UP000030701">
    <property type="component" value="Unassembled WGS sequence"/>
</dbReference>
<dbReference type="OrthoDB" id="295274at2759"/>
<dbReference type="InterPro" id="IPR004827">
    <property type="entry name" value="bZIP"/>
</dbReference>
<reference evidence="8" key="2">
    <citation type="submission" date="2012-05" db="EMBL/GenBank/DDBJ databases">
        <title>The Genome Annotation of Fusarium oxysporum Cotton.</title>
        <authorList>
            <consortium name="The Broad Institute Genomics Platform"/>
            <person name="Ma L.-J."/>
            <person name="Corby-Kistler H."/>
            <person name="Broz K."/>
            <person name="Gale L.R."/>
            <person name="Jonkers W."/>
            <person name="O'Donnell K."/>
            <person name="Ploetz R."/>
            <person name="Steinberg C."/>
            <person name="Schwartz D.C."/>
            <person name="VanEtten H."/>
            <person name="Zhou S."/>
            <person name="Young S.K."/>
            <person name="Zeng Q."/>
            <person name="Gargeya S."/>
            <person name="Fitzgerald M."/>
            <person name="Abouelleil A."/>
            <person name="Alvarado L."/>
            <person name="Chapman S.B."/>
            <person name="Gainer-Dewar J."/>
            <person name="Goldberg J."/>
            <person name="Griggs A."/>
            <person name="Gujja S."/>
            <person name="Hansen M."/>
            <person name="Howarth C."/>
            <person name="Imamovic A."/>
            <person name="Ireland A."/>
            <person name="Larimer J."/>
            <person name="McCowan C."/>
            <person name="Murphy C."/>
            <person name="Pearson M."/>
            <person name="Poon T.W."/>
            <person name="Priest M."/>
            <person name="Roberts A."/>
            <person name="Saif S."/>
            <person name="Shea T."/>
            <person name="Sykes S."/>
            <person name="Wortman J."/>
            <person name="Nusbaum C."/>
            <person name="Birren B."/>
        </authorList>
    </citation>
    <scope>NUCLEOTIDE SEQUENCE</scope>
    <source>
        <strain evidence="8">25433</strain>
    </source>
</reference>
<dbReference type="PANTHER" id="PTHR11462">
    <property type="entry name" value="JUN TRANSCRIPTION FACTOR-RELATED"/>
    <property type="match status" value="1"/>
</dbReference>
<feature type="domain" description="BZIP" evidence="7">
    <location>
        <begin position="198"/>
        <end position="254"/>
    </location>
</feature>
<feature type="coiled-coil region" evidence="5">
    <location>
        <begin position="209"/>
        <end position="236"/>
    </location>
</feature>
<dbReference type="AlphaFoldDB" id="X0KJD7"/>
<dbReference type="InterPro" id="IPR046347">
    <property type="entry name" value="bZIP_sf"/>
</dbReference>
<name>X0KJD7_FUSOX</name>
<keyword evidence="4" id="KW-0804">Transcription</keyword>
<dbReference type="SUPFAM" id="SSF57959">
    <property type="entry name" value="Leucine zipper domain"/>
    <property type="match status" value="1"/>
</dbReference>
<dbReference type="PROSITE" id="PS50217">
    <property type="entry name" value="BZIP"/>
    <property type="match status" value="1"/>
</dbReference>
<keyword evidence="3" id="KW-0238">DNA-binding</keyword>
<feature type="region of interest" description="Disordered" evidence="6">
    <location>
        <begin position="83"/>
        <end position="188"/>
    </location>
</feature>
<evidence type="ECO:0000256" key="4">
    <source>
        <dbReference type="ARBA" id="ARBA00023163"/>
    </source>
</evidence>
<feature type="compositionally biased region" description="Polar residues" evidence="6">
    <location>
        <begin position="176"/>
        <end position="185"/>
    </location>
</feature>
<dbReference type="InterPro" id="IPR002112">
    <property type="entry name" value="Leuzip_Jun"/>
</dbReference>
<evidence type="ECO:0000256" key="1">
    <source>
        <dbReference type="ARBA" id="ARBA00006882"/>
    </source>
</evidence>
<dbReference type="EMBL" id="JH658114">
    <property type="protein sequence ID" value="EXM13759.1"/>
    <property type="molecule type" value="Genomic_DNA"/>
</dbReference>
<dbReference type="InterPro" id="IPR050946">
    <property type="entry name" value="AP-1_TF_bZIP"/>
</dbReference>
<protein>
    <recommendedName>
        <fullName evidence="7">BZIP domain-containing protein</fullName>
    </recommendedName>
</protein>